<feature type="transmembrane region" description="Helical" evidence="9">
    <location>
        <begin position="544"/>
        <end position="564"/>
    </location>
</feature>
<sequence length="586" mass="64030">MHAISFIQDLAVIMLVAGVVTILFHRLKQPVVLGYIVAGFIIGPHTPPFGLIHDEDTIKTLAELGVIFLMFCLGLEFSLRKLFKVGATAFIAAFLEIVLMIWIGFEIGRWFGWNTMDSLFLGAILAISSTTIIVKALNDLKMKNERFAQLIFGVLIVEDILGIGIIALLSGIAVSGTVSSGEVFSTVGKLSLFMIVALVIGILLVPRLLAYVAKFESNEMLLITVLGLCFGFCLLVVKLEYSMVLGAFLIGAIMAESRQLLKIERLIEPVRDLFSAIFFVAIGLMIDPQVLVDYAWPIVVITLAVVLGKMLSCGMGAFIAGNDGRTSLRVGMGLSQIGEFSFIIAALGMTLQVTSDFLYPVAVAVSAITTLLTPYLIRAADPLSQKLGNVMPSRLARVLSLYGEWLRNIQPQGESAMLAAMIRRILLQVGVNLALVIAIFFSGGYFAERIGNWLSEWVTDASQQKAVIWGAALLLSLPFLIAAYRKLKALSMLLAEMGVKPEMAGRHTQRVRRVIAEVIPLLSLLVIFLLLSALSASILPTSELLLVIAVVAAVVVALLWRWFIRVHTRMQIALLETLENSRENTH</sequence>
<proteinExistence type="inferred from homology"/>
<feature type="transmembrane region" description="Helical" evidence="9">
    <location>
        <begin position="514"/>
        <end position="538"/>
    </location>
</feature>
<evidence type="ECO:0000256" key="7">
    <source>
        <dbReference type="ARBA" id="ARBA00023065"/>
    </source>
</evidence>
<evidence type="ECO:0000313" key="12">
    <source>
        <dbReference type="Proteomes" id="UP001216329"/>
    </source>
</evidence>
<evidence type="ECO:0000256" key="5">
    <source>
        <dbReference type="ARBA" id="ARBA00022692"/>
    </source>
</evidence>
<keyword evidence="3" id="KW-0813">Transport</keyword>
<feature type="transmembrane region" description="Helical" evidence="9">
    <location>
        <begin position="150"/>
        <end position="172"/>
    </location>
</feature>
<dbReference type="EMBL" id="CP119325">
    <property type="protein sequence ID" value="WEK31063.1"/>
    <property type="molecule type" value="Genomic_DNA"/>
</dbReference>
<feature type="transmembrane region" description="Helical" evidence="9">
    <location>
        <begin position="357"/>
        <end position="377"/>
    </location>
</feature>
<feature type="transmembrane region" description="Helical" evidence="9">
    <location>
        <begin position="119"/>
        <end position="138"/>
    </location>
</feature>
<keyword evidence="6 9" id="KW-1133">Transmembrane helix</keyword>
<feature type="transmembrane region" description="Helical" evidence="9">
    <location>
        <begin position="58"/>
        <end position="75"/>
    </location>
</feature>
<evidence type="ECO:0000256" key="3">
    <source>
        <dbReference type="ARBA" id="ARBA00022448"/>
    </source>
</evidence>
<dbReference type="PANTHER" id="PTHR42751:SF3">
    <property type="entry name" value="SODIUM_GLUTAMATE SYMPORTER"/>
    <property type="match status" value="1"/>
</dbReference>
<evidence type="ECO:0000256" key="1">
    <source>
        <dbReference type="ARBA" id="ARBA00004141"/>
    </source>
</evidence>
<feature type="transmembrane region" description="Helical" evidence="9">
    <location>
        <begin position="298"/>
        <end position="320"/>
    </location>
</feature>
<keyword evidence="7" id="KW-0406">Ion transport</keyword>
<accession>A0AAJ5WK09</accession>
<feature type="domain" description="Cation/H+ exchanger transmembrane" evidence="10">
    <location>
        <begin position="14"/>
        <end position="376"/>
    </location>
</feature>
<organism evidence="11 12">
    <name type="scientific">Candidatus Pseudomonas phytovorans</name>
    <dbReference type="NCBI Taxonomy" id="3121377"/>
    <lineage>
        <taxon>Bacteria</taxon>
        <taxon>Pseudomonadati</taxon>
        <taxon>Pseudomonadota</taxon>
        <taxon>Gammaproteobacteria</taxon>
        <taxon>Pseudomonadales</taxon>
        <taxon>Pseudomonadaceae</taxon>
        <taxon>Pseudomonas</taxon>
    </lineage>
</organism>
<dbReference type="PANTHER" id="PTHR42751">
    <property type="entry name" value="SODIUM/HYDROGEN EXCHANGER FAMILY/TRKA DOMAIN PROTEIN"/>
    <property type="match status" value="1"/>
</dbReference>
<comment type="similarity">
    <text evidence="2">Belongs to the monovalent cation:proton antiporter 2 (CPA2) transporter (TC 2.A.37) family.</text>
</comment>
<comment type="subcellular location">
    <subcellularLocation>
        <location evidence="1">Membrane</location>
        <topology evidence="1">Multi-pass membrane protein</topology>
    </subcellularLocation>
</comment>
<feature type="transmembrane region" description="Helical" evidence="9">
    <location>
        <begin position="87"/>
        <end position="107"/>
    </location>
</feature>
<dbReference type="InterPro" id="IPR038770">
    <property type="entry name" value="Na+/solute_symporter_sf"/>
</dbReference>
<dbReference type="AlphaFoldDB" id="A0AAJ5WK09"/>
<evidence type="ECO:0000256" key="2">
    <source>
        <dbReference type="ARBA" id="ARBA00005551"/>
    </source>
</evidence>
<keyword evidence="8 9" id="KW-0472">Membrane</keyword>
<feature type="transmembrane region" description="Helical" evidence="9">
    <location>
        <begin position="192"/>
        <end position="213"/>
    </location>
</feature>
<evidence type="ECO:0000256" key="8">
    <source>
        <dbReference type="ARBA" id="ARBA00023136"/>
    </source>
</evidence>
<dbReference type="Gene3D" id="1.20.1530.20">
    <property type="match status" value="1"/>
</dbReference>
<gene>
    <name evidence="11" type="ORF">P0Y58_02420</name>
</gene>
<dbReference type="Proteomes" id="UP001216329">
    <property type="component" value="Chromosome"/>
</dbReference>
<keyword evidence="5 9" id="KW-0812">Transmembrane</keyword>
<feature type="transmembrane region" description="Helical" evidence="9">
    <location>
        <begin position="425"/>
        <end position="446"/>
    </location>
</feature>
<reference evidence="11" key="1">
    <citation type="submission" date="2023-03" db="EMBL/GenBank/DDBJ databases">
        <title>Andean soil-derived lignocellulolytic bacterial consortium as a source of novel taxa and putative plastic-active enzymes.</title>
        <authorList>
            <person name="Diaz-Garcia L."/>
            <person name="Chuvochina M."/>
            <person name="Feuerriegel G."/>
            <person name="Bunk B."/>
            <person name="Sproer C."/>
            <person name="Streit W.R."/>
            <person name="Rodriguez L.M."/>
            <person name="Overmann J."/>
            <person name="Jimenez D.J."/>
        </authorList>
    </citation>
    <scope>NUCLEOTIDE SEQUENCE</scope>
    <source>
        <strain evidence="11">MAG 876</strain>
    </source>
</reference>
<feature type="transmembrane region" description="Helical" evidence="9">
    <location>
        <begin position="466"/>
        <end position="484"/>
    </location>
</feature>
<feature type="transmembrane region" description="Helical" evidence="9">
    <location>
        <begin position="31"/>
        <end position="52"/>
    </location>
</feature>
<evidence type="ECO:0000313" key="11">
    <source>
        <dbReference type="EMBL" id="WEK31063.1"/>
    </source>
</evidence>
<dbReference type="GO" id="GO:0015297">
    <property type="term" value="F:antiporter activity"/>
    <property type="evidence" value="ECO:0007669"/>
    <property type="project" value="UniProtKB-KW"/>
</dbReference>
<feature type="transmembrane region" description="Helical" evidence="9">
    <location>
        <begin position="273"/>
        <end position="292"/>
    </location>
</feature>
<dbReference type="GO" id="GO:1902600">
    <property type="term" value="P:proton transmembrane transport"/>
    <property type="evidence" value="ECO:0007669"/>
    <property type="project" value="InterPro"/>
</dbReference>
<dbReference type="Pfam" id="PF00999">
    <property type="entry name" value="Na_H_Exchanger"/>
    <property type="match status" value="1"/>
</dbReference>
<feature type="transmembrane region" description="Helical" evidence="9">
    <location>
        <begin position="243"/>
        <end position="261"/>
    </location>
</feature>
<feature type="transmembrane region" description="Helical" evidence="9">
    <location>
        <begin position="6"/>
        <end position="24"/>
    </location>
</feature>
<evidence type="ECO:0000256" key="9">
    <source>
        <dbReference type="SAM" id="Phobius"/>
    </source>
</evidence>
<name>A0AAJ5WK09_9PSED</name>
<evidence type="ECO:0000256" key="4">
    <source>
        <dbReference type="ARBA" id="ARBA00022449"/>
    </source>
</evidence>
<evidence type="ECO:0000259" key="10">
    <source>
        <dbReference type="Pfam" id="PF00999"/>
    </source>
</evidence>
<feature type="transmembrane region" description="Helical" evidence="9">
    <location>
        <begin position="332"/>
        <end position="351"/>
    </location>
</feature>
<keyword evidence="4" id="KW-0050">Antiport</keyword>
<evidence type="ECO:0000256" key="6">
    <source>
        <dbReference type="ARBA" id="ARBA00022989"/>
    </source>
</evidence>
<feature type="transmembrane region" description="Helical" evidence="9">
    <location>
        <begin position="220"/>
        <end position="237"/>
    </location>
</feature>
<dbReference type="GO" id="GO:0016020">
    <property type="term" value="C:membrane"/>
    <property type="evidence" value="ECO:0007669"/>
    <property type="project" value="UniProtKB-SubCell"/>
</dbReference>
<protein>
    <submittedName>
        <fullName evidence="11">Cation:proton antiporter</fullName>
    </submittedName>
</protein>
<dbReference type="InterPro" id="IPR006153">
    <property type="entry name" value="Cation/H_exchanger_TM"/>
</dbReference>